<keyword evidence="2" id="KW-1003">Cell membrane</keyword>
<evidence type="ECO:0000256" key="10">
    <source>
        <dbReference type="RuleBase" id="RU351113"/>
    </source>
</evidence>
<evidence type="ECO:0000256" key="6">
    <source>
        <dbReference type="ARBA" id="ARBA00022989"/>
    </source>
</evidence>
<reference evidence="11 12" key="1">
    <citation type="submission" date="2015-08" db="EMBL/GenBank/DDBJ databases">
        <title>Ancestral chromatin configuration constrains chromatin evolution on differentiating sex chromosomes in Drosophila.</title>
        <authorList>
            <person name="Zhou Q."/>
            <person name="Bachtrog D."/>
        </authorList>
    </citation>
    <scope>NUCLEOTIDE SEQUENCE [LARGE SCALE GENOMIC DNA]</scope>
    <source>
        <tissue evidence="11">Whole larvae</tissue>
    </source>
</reference>
<keyword evidence="6 10" id="KW-1133">Transmembrane helix</keyword>
<evidence type="ECO:0000256" key="2">
    <source>
        <dbReference type="ARBA" id="ARBA00022475"/>
    </source>
</evidence>
<keyword evidence="8 10" id="KW-0675">Receptor</keyword>
<keyword evidence="4 10" id="KW-0812">Transmembrane</keyword>
<feature type="transmembrane region" description="Helical" evidence="10">
    <location>
        <begin position="273"/>
        <end position="292"/>
    </location>
</feature>
<evidence type="ECO:0000313" key="12">
    <source>
        <dbReference type="Proteomes" id="UP000494163"/>
    </source>
</evidence>
<dbReference type="InterPro" id="IPR004117">
    <property type="entry name" value="7tm6_olfct_rcpt"/>
</dbReference>
<name>A0A0M4E9H8_DROBS</name>
<gene>
    <name evidence="11" type="ORF">Dbus_chr2Lg1887</name>
</gene>
<dbReference type="GO" id="GO:0005886">
    <property type="term" value="C:plasma membrane"/>
    <property type="evidence" value="ECO:0007669"/>
    <property type="project" value="UniProtKB-SubCell"/>
</dbReference>
<dbReference type="AlphaFoldDB" id="A0A0M4E9H8"/>
<evidence type="ECO:0000313" key="11">
    <source>
        <dbReference type="EMBL" id="ALC39802.1"/>
    </source>
</evidence>
<evidence type="ECO:0000256" key="1">
    <source>
        <dbReference type="ARBA" id="ARBA00004651"/>
    </source>
</evidence>
<sequence length="402" mass="46701">MVRFVPRLANGEVINISWSLRIYRSTNHIFWPLDGSTSNCRRWLNYLLVLLGLLIYLLHTDLELRYIRTNVYDLDAVLTGMPTFLILIEAQLRSFHALRYREDLRQLLQRFFTQIYVPRQQHAQLFRQVERRLIIIRTVAASFLIAALGYISAPVFMLIKQQRSYIFPMVPGFSDQSLFVFVPLVLSSAWVALSIGSMEFGEPLLICELTTHLKARYELLQRDLEQSTAQLLKAPTPAQVSRQLRQVLVATLRRNMQLNQFAQQVEHQFTVRVFIMFAFSTLLLCTLCFKTYTNPTAGYIYPVWFVSKTLEIMALGQLGSDLAFQTDTLSTMYYECNWEQALFHSSDPQENLRLLKVVLLAIELNSQPFYMTGLKYFRVSLQAGLKILQGAFSYFTFLTSMR</sequence>
<dbReference type="GO" id="GO:0004984">
    <property type="term" value="F:olfactory receptor activity"/>
    <property type="evidence" value="ECO:0007669"/>
    <property type="project" value="InterPro"/>
</dbReference>
<evidence type="ECO:0000256" key="7">
    <source>
        <dbReference type="ARBA" id="ARBA00023136"/>
    </source>
</evidence>
<feature type="transmembrane region" description="Helical" evidence="10">
    <location>
        <begin position="43"/>
        <end position="59"/>
    </location>
</feature>
<accession>A0A0M4E9H8</accession>
<comment type="similarity">
    <text evidence="10">Belongs to the insect chemoreceptor superfamily. Heteromeric odorant receptor channel (TC 1.A.69) family.</text>
</comment>
<comment type="subcellular location">
    <subcellularLocation>
        <location evidence="1 10">Cell membrane</location>
        <topology evidence="1 10">Multi-pass membrane protein</topology>
    </subcellularLocation>
</comment>
<dbReference type="GO" id="GO:0005549">
    <property type="term" value="F:odorant binding"/>
    <property type="evidence" value="ECO:0007669"/>
    <property type="project" value="InterPro"/>
</dbReference>
<dbReference type="OMA" id="KDFLYSM"/>
<keyword evidence="12" id="KW-1185">Reference proteome</keyword>
<feature type="transmembrane region" description="Helical" evidence="10">
    <location>
        <begin position="134"/>
        <end position="158"/>
    </location>
</feature>
<protein>
    <recommendedName>
        <fullName evidence="10">Odorant receptor</fullName>
    </recommendedName>
</protein>
<evidence type="ECO:0000256" key="3">
    <source>
        <dbReference type="ARBA" id="ARBA00022606"/>
    </source>
</evidence>
<proteinExistence type="inferred from homology"/>
<comment type="caution">
    <text evidence="10">Lacks conserved residue(s) required for the propagation of feature annotation.</text>
</comment>
<dbReference type="GO" id="GO:0007165">
    <property type="term" value="P:signal transduction"/>
    <property type="evidence" value="ECO:0007669"/>
    <property type="project" value="UniProtKB-KW"/>
</dbReference>
<evidence type="ECO:0000256" key="4">
    <source>
        <dbReference type="ARBA" id="ARBA00022692"/>
    </source>
</evidence>
<keyword evidence="3 10" id="KW-0716">Sensory transduction</keyword>
<organism evidence="11 12">
    <name type="scientific">Drosophila busckii</name>
    <name type="common">Fruit fly</name>
    <dbReference type="NCBI Taxonomy" id="30019"/>
    <lineage>
        <taxon>Eukaryota</taxon>
        <taxon>Metazoa</taxon>
        <taxon>Ecdysozoa</taxon>
        <taxon>Arthropoda</taxon>
        <taxon>Hexapoda</taxon>
        <taxon>Insecta</taxon>
        <taxon>Pterygota</taxon>
        <taxon>Neoptera</taxon>
        <taxon>Endopterygota</taxon>
        <taxon>Diptera</taxon>
        <taxon>Brachycera</taxon>
        <taxon>Muscomorpha</taxon>
        <taxon>Ephydroidea</taxon>
        <taxon>Drosophilidae</taxon>
        <taxon>Drosophila</taxon>
    </lineage>
</organism>
<feature type="transmembrane region" description="Helical" evidence="10">
    <location>
        <begin position="178"/>
        <end position="196"/>
    </location>
</feature>
<dbReference type="PANTHER" id="PTHR21137">
    <property type="entry name" value="ODORANT RECEPTOR"/>
    <property type="match status" value="1"/>
</dbReference>
<dbReference type="STRING" id="30019.A0A0M4E9H8"/>
<dbReference type="Proteomes" id="UP000494163">
    <property type="component" value="Chromosome 2L"/>
</dbReference>
<dbReference type="Pfam" id="PF02949">
    <property type="entry name" value="7tm_6"/>
    <property type="match status" value="1"/>
</dbReference>
<dbReference type="OrthoDB" id="7845758at2759"/>
<dbReference type="PANTHER" id="PTHR21137:SF35">
    <property type="entry name" value="ODORANT RECEPTOR 19A-RELATED"/>
    <property type="match status" value="1"/>
</dbReference>
<keyword evidence="7 10" id="KW-0472">Membrane</keyword>
<evidence type="ECO:0000256" key="9">
    <source>
        <dbReference type="ARBA" id="ARBA00023224"/>
    </source>
</evidence>
<keyword evidence="5 10" id="KW-0552">Olfaction</keyword>
<keyword evidence="9 10" id="KW-0807">Transducer</keyword>
<dbReference type="EMBL" id="CP012523">
    <property type="protein sequence ID" value="ALC39802.1"/>
    <property type="molecule type" value="Genomic_DNA"/>
</dbReference>
<evidence type="ECO:0000256" key="5">
    <source>
        <dbReference type="ARBA" id="ARBA00022725"/>
    </source>
</evidence>
<evidence type="ECO:0000256" key="8">
    <source>
        <dbReference type="ARBA" id="ARBA00023170"/>
    </source>
</evidence>